<feature type="domain" description="Flagellar motor switch protein FliG N-terminal" evidence="13">
    <location>
        <begin position="7"/>
        <end position="100"/>
    </location>
</feature>
<comment type="similarity">
    <text evidence="3">Belongs to the FliG family.</text>
</comment>
<sequence>MTEALALTQAQKAATILVAMGKPSAGRLLKFFKQDELKALMEGARLLRTIPQAELEKVVSEFENEFTEGAGLLDSADSIDTILNETLSEEEMNLLMGRNAPAASEAEEVWAELEKLPAEELIELISAEHPQVIAAILSGISSSIAAKVLVSLDKNLRTSVVSRMAATGEMPVQAKKLIENRMSDLLRNMRAGKDSAVGLARVASLLNELDKDQADEVIHDLELTGTSDVKAIRSQLFSFEEIVLLDQKARVALFDGLSSELVTLALRNAPEDTVEAVLSALGQRTRRMIEAELSTGSEDVQEADIMQARRRISASAVQLAQQGSFVLPSMQQQEAA</sequence>
<keyword evidence="8" id="KW-0472">Membrane</keyword>
<name>A0A1H4JGK0_9HYPH</name>
<dbReference type="GO" id="GO:0003774">
    <property type="term" value="F:cytoskeletal motor activity"/>
    <property type="evidence" value="ECO:0007669"/>
    <property type="project" value="InterPro"/>
</dbReference>
<evidence type="ECO:0000256" key="4">
    <source>
        <dbReference type="ARBA" id="ARBA00021870"/>
    </source>
</evidence>
<dbReference type="GO" id="GO:0005886">
    <property type="term" value="C:plasma membrane"/>
    <property type="evidence" value="ECO:0007669"/>
    <property type="project" value="UniProtKB-SubCell"/>
</dbReference>
<evidence type="ECO:0000259" key="12">
    <source>
        <dbReference type="Pfam" id="PF14841"/>
    </source>
</evidence>
<dbReference type="Proteomes" id="UP000199064">
    <property type="component" value="Unassembled WGS sequence"/>
</dbReference>
<dbReference type="PANTHER" id="PTHR30534:SF0">
    <property type="entry name" value="FLAGELLAR MOTOR SWITCH PROTEIN FLIG"/>
    <property type="match status" value="1"/>
</dbReference>
<protein>
    <recommendedName>
        <fullName evidence="4">Flagellar motor switch protein FliG</fullName>
    </recommendedName>
</protein>
<comment type="function">
    <text evidence="10">FliG is one of three proteins (FliG, FliN, FliM) that forms the rotor-mounted switch complex (C ring), located at the base of the basal body. This complex interacts with the CheY and CheZ chemotaxis proteins, in addition to contacting components of the motor that determine the direction of flagellar rotation.</text>
</comment>
<dbReference type="PRINTS" id="PR00954">
    <property type="entry name" value="FLGMOTORFLIG"/>
</dbReference>
<keyword evidence="14" id="KW-0282">Flagellum</keyword>
<evidence type="ECO:0000256" key="9">
    <source>
        <dbReference type="ARBA" id="ARBA00023143"/>
    </source>
</evidence>
<dbReference type="InterPro" id="IPR032779">
    <property type="entry name" value="FliG_M"/>
</dbReference>
<evidence type="ECO:0000256" key="8">
    <source>
        <dbReference type="ARBA" id="ARBA00023136"/>
    </source>
</evidence>
<dbReference type="Gene3D" id="1.10.220.30">
    <property type="match status" value="3"/>
</dbReference>
<evidence type="ECO:0000313" key="14">
    <source>
        <dbReference type="EMBL" id="SEB45257.1"/>
    </source>
</evidence>
<evidence type="ECO:0000256" key="1">
    <source>
        <dbReference type="ARBA" id="ARBA00004117"/>
    </source>
</evidence>
<dbReference type="Pfam" id="PF14842">
    <property type="entry name" value="FliG_N"/>
    <property type="match status" value="1"/>
</dbReference>
<keyword evidence="5" id="KW-1003">Cell membrane</keyword>
<dbReference type="Pfam" id="PF01706">
    <property type="entry name" value="FliG_C"/>
    <property type="match status" value="1"/>
</dbReference>
<dbReference type="GO" id="GO:0009425">
    <property type="term" value="C:bacterial-type flagellum basal body"/>
    <property type="evidence" value="ECO:0007669"/>
    <property type="project" value="UniProtKB-SubCell"/>
</dbReference>
<dbReference type="InterPro" id="IPR023087">
    <property type="entry name" value="Flg_Motor_Flig_C"/>
</dbReference>
<dbReference type="SUPFAM" id="SSF48029">
    <property type="entry name" value="FliG"/>
    <property type="match status" value="2"/>
</dbReference>
<dbReference type="AlphaFoldDB" id="A0A1H4JGK0"/>
<proteinExistence type="inferred from homology"/>
<dbReference type="Pfam" id="PF14841">
    <property type="entry name" value="FliG_M"/>
    <property type="match status" value="1"/>
</dbReference>
<evidence type="ECO:0000256" key="7">
    <source>
        <dbReference type="ARBA" id="ARBA00022779"/>
    </source>
</evidence>
<dbReference type="PANTHER" id="PTHR30534">
    <property type="entry name" value="FLAGELLAR MOTOR SWITCH PROTEIN FLIG"/>
    <property type="match status" value="1"/>
</dbReference>
<evidence type="ECO:0000256" key="5">
    <source>
        <dbReference type="ARBA" id="ARBA00022475"/>
    </source>
</evidence>
<keyword evidence="14" id="KW-0969">Cilium</keyword>
<reference evidence="15" key="1">
    <citation type="submission" date="2016-10" db="EMBL/GenBank/DDBJ databases">
        <authorList>
            <person name="Varghese N."/>
            <person name="Submissions S."/>
        </authorList>
    </citation>
    <scope>NUCLEOTIDE SEQUENCE [LARGE SCALE GENOMIC DNA]</scope>
    <source>
        <strain evidence="15">ES.061</strain>
    </source>
</reference>
<dbReference type="GO" id="GO:0006935">
    <property type="term" value="P:chemotaxis"/>
    <property type="evidence" value="ECO:0007669"/>
    <property type="project" value="UniProtKB-KW"/>
</dbReference>
<keyword evidence="14" id="KW-0966">Cell projection</keyword>
<dbReference type="EMBL" id="FNSL01000001">
    <property type="protein sequence ID" value="SEB45257.1"/>
    <property type="molecule type" value="Genomic_DNA"/>
</dbReference>
<feature type="domain" description="Flagellar motor switch protein FliG middle" evidence="12">
    <location>
        <begin position="119"/>
        <end position="190"/>
    </location>
</feature>
<evidence type="ECO:0000259" key="11">
    <source>
        <dbReference type="Pfam" id="PF01706"/>
    </source>
</evidence>
<dbReference type="RefSeq" id="WP_007008641.1">
    <property type="nucleotide sequence ID" value="NZ_FNSL01000001.1"/>
</dbReference>
<dbReference type="InterPro" id="IPR011002">
    <property type="entry name" value="FliG_a-hlx"/>
</dbReference>
<gene>
    <name evidence="14" type="ORF">SAMN05216452_1350</name>
</gene>
<comment type="subcellular location">
    <subcellularLocation>
        <location evidence="1">Bacterial flagellum basal body</location>
    </subcellularLocation>
    <subcellularLocation>
        <location evidence="2">Cell membrane</location>
        <topology evidence="2">Peripheral membrane protein</topology>
        <orientation evidence="2">Cytoplasmic side</orientation>
    </subcellularLocation>
</comment>
<evidence type="ECO:0000256" key="2">
    <source>
        <dbReference type="ARBA" id="ARBA00004413"/>
    </source>
</evidence>
<dbReference type="GO" id="GO:0071973">
    <property type="term" value="P:bacterial-type flagellum-dependent cell motility"/>
    <property type="evidence" value="ECO:0007669"/>
    <property type="project" value="InterPro"/>
</dbReference>
<evidence type="ECO:0000256" key="3">
    <source>
        <dbReference type="ARBA" id="ARBA00010299"/>
    </source>
</evidence>
<dbReference type="InterPro" id="IPR028263">
    <property type="entry name" value="FliG_N"/>
</dbReference>
<feature type="domain" description="Flagellar motor switch protein FliG C-terminal" evidence="11">
    <location>
        <begin position="229"/>
        <end position="327"/>
    </location>
</feature>
<evidence type="ECO:0000256" key="10">
    <source>
        <dbReference type="ARBA" id="ARBA00025598"/>
    </source>
</evidence>
<dbReference type="InterPro" id="IPR000090">
    <property type="entry name" value="Flg_Motor_Flig"/>
</dbReference>
<organism evidence="14 15">
    <name type="scientific">Nitratireductor aquibiodomus</name>
    <dbReference type="NCBI Taxonomy" id="204799"/>
    <lineage>
        <taxon>Bacteria</taxon>
        <taxon>Pseudomonadati</taxon>
        <taxon>Pseudomonadota</taxon>
        <taxon>Alphaproteobacteria</taxon>
        <taxon>Hyphomicrobiales</taxon>
        <taxon>Phyllobacteriaceae</taxon>
        <taxon>Nitratireductor</taxon>
    </lineage>
</organism>
<keyword evidence="9" id="KW-0975">Bacterial flagellum</keyword>
<evidence type="ECO:0000256" key="6">
    <source>
        <dbReference type="ARBA" id="ARBA00022500"/>
    </source>
</evidence>
<accession>A0A1H4JGK0</accession>
<keyword evidence="7" id="KW-0283">Flagellar rotation</keyword>
<evidence type="ECO:0000259" key="13">
    <source>
        <dbReference type="Pfam" id="PF14842"/>
    </source>
</evidence>
<keyword evidence="6" id="KW-0145">Chemotaxis</keyword>
<evidence type="ECO:0000313" key="15">
    <source>
        <dbReference type="Proteomes" id="UP000199064"/>
    </source>
</evidence>
<keyword evidence="15" id="KW-1185">Reference proteome</keyword>